<dbReference type="EMBL" id="BMHB01000001">
    <property type="protein sequence ID" value="GGI12487.1"/>
    <property type="molecule type" value="Genomic_DNA"/>
</dbReference>
<dbReference type="InterPro" id="IPR016181">
    <property type="entry name" value="Acyl_CoA_acyltransferase"/>
</dbReference>
<dbReference type="Gene3D" id="3.40.630.30">
    <property type="match status" value="1"/>
</dbReference>
<evidence type="ECO:0000313" key="2">
    <source>
        <dbReference type="Proteomes" id="UP000626244"/>
    </source>
</evidence>
<reference evidence="2" key="1">
    <citation type="journal article" date="2019" name="Int. J. Syst. Evol. Microbiol.">
        <title>The Global Catalogue of Microorganisms (GCM) 10K type strain sequencing project: providing services to taxonomists for standard genome sequencing and annotation.</title>
        <authorList>
            <consortium name="The Broad Institute Genomics Platform"/>
            <consortium name="The Broad Institute Genome Sequencing Center for Infectious Disease"/>
            <person name="Wu L."/>
            <person name="Ma J."/>
        </authorList>
    </citation>
    <scope>NUCLEOTIDE SEQUENCE [LARGE SCALE GENOMIC DNA]</scope>
    <source>
        <strain evidence="2">CGMCC 1.14993</strain>
    </source>
</reference>
<protein>
    <recommendedName>
        <fullName evidence="3">N-acetyltransferase domain-containing protein</fullName>
    </recommendedName>
</protein>
<dbReference type="RefSeq" id="WP_087999517.1">
    <property type="nucleotide sequence ID" value="NZ_BMHB01000001.1"/>
</dbReference>
<proteinExistence type="predicted"/>
<evidence type="ECO:0008006" key="3">
    <source>
        <dbReference type="Google" id="ProtNLM"/>
    </source>
</evidence>
<dbReference type="Proteomes" id="UP000626244">
    <property type="component" value="Unassembled WGS sequence"/>
</dbReference>
<comment type="caution">
    <text evidence="1">The sequence shown here is derived from an EMBL/GenBank/DDBJ whole genome shotgun (WGS) entry which is preliminary data.</text>
</comment>
<dbReference type="SUPFAM" id="SSF55729">
    <property type="entry name" value="Acyl-CoA N-acyltransferases (Nat)"/>
    <property type="match status" value="1"/>
</dbReference>
<sequence length="185" mass="22424">MFRIIHTKEENLLFDELWGDFCEENEIPFLKRTNDVMRYGICDTEKKLIGTIEFDKYDVNNKNNNEYYYNFTDNKYIKYIQNEEIYEISKLLINRENRGKGFFKQILLACYDHANQTNADWYIGTINKRLYMFARSVGFKILPIDEYFDINENIIAVPFLLDIKHAIKLLKYSNEFKEILMYYDK</sequence>
<dbReference type="AlphaFoldDB" id="A0A8J3EWW2"/>
<dbReference type="OrthoDB" id="2584775at2"/>
<keyword evidence="2" id="KW-1185">Reference proteome</keyword>
<accession>A0A8J3EWW2</accession>
<gene>
    <name evidence="1" type="ORF">GCM10007380_13160</name>
</gene>
<evidence type="ECO:0000313" key="1">
    <source>
        <dbReference type="EMBL" id="GGI12487.1"/>
    </source>
</evidence>
<name>A0A8J3EWW2_9BACI</name>
<organism evidence="1 2">
    <name type="scientific">Gottfriedia solisilvae</name>
    <dbReference type="NCBI Taxonomy" id="1516104"/>
    <lineage>
        <taxon>Bacteria</taxon>
        <taxon>Bacillati</taxon>
        <taxon>Bacillota</taxon>
        <taxon>Bacilli</taxon>
        <taxon>Bacillales</taxon>
        <taxon>Bacillaceae</taxon>
        <taxon>Gottfriedia</taxon>
    </lineage>
</organism>